<gene>
    <name evidence="2" type="ORF">WR25_22702</name>
</gene>
<feature type="region of interest" description="Disordered" evidence="1">
    <location>
        <begin position="1"/>
        <end position="37"/>
    </location>
</feature>
<dbReference type="Proteomes" id="UP000218231">
    <property type="component" value="Unassembled WGS sequence"/>
</dbReference>
<sequence>MRKSTCSSTSSESFQSSSENGRKSHGSGQDARGKGTYRQYKDRDYNHTRVDFQNHPIKAPVFKEYITDPEKAEKTGNQIYPPNVNAVGKITLHQNPCITLFRKLFNREESAHSIRLMSSLTIRLKTTRRNALTEHGTLRNSFRKKGTIRTIEISHNSSAILAHGKNLTKEALTQ</sequence>
<accession>A0A2A2M0M3</accession>
<organism evidence="2 3">
    <name type="scientific">Diploscapter pachys</name>
    <dbReference type="NCBI Taxonomy" id="2018661"/>
    <lineage>
        <taxon>Eukaryota</taxon>
        <taxon>Metazoa</taxon>
        <taxon>Ecdysozoa</taxon>
        <taxon>Nematoda</taxon>
        <taxon>Chromadorea</taxon>
        <taxon>Rhabditida</taxon>
        <taxon>Rhabditina</taxon>
        <taxon>Rhabditomorpha</taxon>
        <taxon>Rhabditoidea</taxon>
        <taxon>Rhabditidae</taxon>
        <taxon>Diploscapter</taxon>
    </lineage>
</organism>
<dbReference type="AlphaFoldDB" id="A0A2A2M0M3"/>
<evidence type="ECO:0000313" key="3">
    <source>
        <dbReference type="Proteomes" id="UP000218231"/>
    </source>
</evidence>
<dbReference type="EMBL" id="LIAE01006274">
    <property type="protein sequence ID" value="PAV92042.1"/>
    <property type="molecule type" value="Genomic_DNA"/>
</dbReference>
<comment type="caution">
    <text evidence="2">The sequence shown here is derived from an EMBL/GenBank/DDBJ whole genome shotgun (WGS) entry which is preliminary data.</text>
</comment>
<evidence type="ECO:0000313" key="2">
    <source>
        <dbReference type="EMBL" id="PAV92042.1"/>
    </source>
</evidence>
<protein>
    <submittedName>
        <fullName evidence="2">Uncharacterized protein</fullName>
    </submittedName>
</protein>
<reference evidence="2 3" key="1">
    <citation type="journal article" date="2017" name="Curr. Biol.">
        <title>Genome architecture and evolution of a unichromosomal asexual nematode.</title>
        <authorList>
            <person name="Fradin H."/>
            <person name="Zegar C."/>
            <person name="Gutwein M."/>
            <person name="Lucas J."/>
            <person name="Kovtun M."/>
            <person name="Corcoran D."/>
            <person name="Baugh L.R."/>
            <person name="Kiontke K."/>
            <person name="Gunsalus K."/>
            <person name="Fitch D.H."/>
            <person name="Piano F."/>
        </authorList>
    </citation>
    <scope>NUCLEOTIDE SEQUENCE [LARGE SCALE GENOMIC DNA]</scope>
    <source>
        <strain evidence="2">PF1309</strain>
    </source>
</reference>
<keyword evidence="3" id="KW-1185">Reference proteome</keyword>
<evidence type="ECO:0000256" key="1">
    <source>
        <dbReference type="SAM" id="MobiDB-lite"/>
    </source>
</evidence>
<feature type="compositionally biased region" description="Low complexity" evidence="1">
    <location>
        <begin position="1"/>
        <end position="19"/>
    </location>
</feature>
<proteinExistence type="predicted"/>
<name>A0A2A2M0M3_9BILA</name>